<reference evidence="3" key="2">
    <citation type="journal article" date="2008" name="Nucleic Acids Res.">
        <title>The rice annotation project database (RAP-DB): 2008 update.</title>
        <authorList>
            <consortium name="The rice annotation project (RAP)"/>
        </authorList>
    </citation>
    <scope>GENOME REANNOTATION</scope>
    <source>
        <strain evidence="3">cv. Nipponbare</strain>
    </source>
</reference>
<dbReference type="EMBL" id="AP004692">
    <property type="protein sequence ID" value="BAD17050.1"/>
    <property type="molecule type" value="Genomic_DNA"/>
</dbReference>
<accession>A0A0N7KPD5</accession>
<dbReference type="Proteomes" id="UP000000763">
    <property type="component" value="Chromosome 8"/>
</dbReference>
<feature type="transmembrane region" description="Helical" evidence="1">
    <location>
        <begin position="105"/>
        <end position="126"/>
    </location>
</feature>
<sequence>MEPRGKSYRFLVNLFSFFAMGSLGGKIIATAGCAIAFFAAGASGHGLVLSLLGVLAGVIIAISSATLHGIPLLVAVALRRRNLAVLGLVMASSAIAAAAGEASPALSFILFATLLVGVSLIAAGVLGS</sequence>
<feature type="transmembrane region" description="Helical" evidence="1">
    <location>
        <begin position="82"/>
        <end position="99"/>
    </location>
</feature>
<feature type="transmembrane region" description="Helical" evidence="1">
    <location>
        <begin position="12"/>
        <end position="40"/>
    </location>
</feature>
<dbReference type="OMA" id="RMADHRV"/>
<keyword evidence="1" id="KW-0812">Transmembrane</keyword>
<feature type="transmembrane region" description="Helical" evidence="1">
    <location>
        <begin position="46"/>
        <end position="70"/>
    </location>
</feature>
<gene>
    <name evidence="2" type="primary">P0455A11.34</name>
</gene>
<protein>
    <submittedName>
        <fullName evidence="2">Uncharacterized protein</fullName>
    </submittedName>
</protein>
<dbReference type="Gramene" id="Os08t0181925-00">
    <property type="protein sequence ID" value="Os08t0181925-00"/>
    <property type="gene ID" value="Os08g0181925"/>
</dbReference>
<evidence type="ECO:0000313" key="3">
    <source>
        <dbReference type="Proteomes" id="UP000000763"/>
    </source>
</evidence>
<organism evidence="2 3">
    <name type="scientific">Oryza sativa subsp. japonica</name>
    <name type="common">Rice</name>
    <dbReference type="NCBI Taxonomy" id="39947"/>
    <lineage>
        <taxon>Eukaryota</taxon>
        <taxon>Viridiplantae</taxon>
        <taxon>Streptophyta</taxon>
        <taxon>Embryophyta</taxon>
        <taxon>Tracheophyta</taxon>
        <taxon>Spermatophyta</taxon>
        <taxon>Magnoliopsida</taxon>
        <taxon>Liliopsida</taxon>
        <taxon>Poales</taxon>
        <taxon>Poaceae</taxon>
        <taxon>BOP clade</taxon>
        <taxon>Oryzoideae</taxon>
        <taxon>Oryzeae</taxon>
        <taxon>Oryzinae</taxon>
        <taxon>Oryza</taxon>
        <taxon>Oryza sativa</taxon>
    </lineage>
</organism>
<keyword evidence="1" id="KW-0472">Membrane</keyword>
<dbReference type="AlphaFoldDB" id="A0A0N7KPD5"/>
<evidence type="ECO:0000256" key="1">
    <source>
        <dbReference type="SAM" id="Phobius"/>
    </source>
</evidence>
<keyword evidence="1" id="KW-1133">Transmembrane helix</keyword>
<evidence type="ECO:0000313" key="2">
    <source>
        <dbReference type="EMBL" id="BAD17050.1"/>
    </source>
</evidence>
<proteinExistence type="predicted"/>
<name>A0A0N7KPD5_ORYSJ</name>
<reference evidence="3" key="1">
    <citation type="journal article" date="2005" name="Nature">
        <title>The map-based sequence of the rice genome.</title>
        <authorList>
            <consortium name="International rice genome sequencing project (IRGSP)"/>
            <person name="Matsumoto T."/>
            <person name="Wu J."/>
            <person name="Kanamori H."/>
            <person name="Katayose Y."/>
            <person name="Fujisawa M."/>
            <person name="Namiki N."/>
            <person name="Mizuno H."/>
            <person name="Yamamoto K."/>
            <person name="Antonio B.A."/>
            <person name="Baba T."/>
            <person name="Sakata K."/>
            <person name="Nagamura Y."/>
            <person name="Aoki H."/>
            <person name="Arikawa K."/>
            <person name="Arita K."/>
            <person name="Bito T."/>
            <person name="Chiden Y."/>
            <person name="Fujitsuka N."/>
            <person name="Fukunaka R."/>
            <person name="Hamada M."/>
            <person name="Harada C."/>
            <person name="Hayashi A."/>
            <person name="Hijishita S."/>
            <person name="Honda M."/>
            <person name="Hosokawa S."/>
            <person name="Ichikawa Y."/>
            <person name="Idonuma A."/>
            <person name="Iijima M."/>
            <person name="Ikeda M."/>
            <person name="Ikeno M."/>
            <person name="Ito K."/>
            <person name="Ito S."/>
            <person name="Ito T."/>
            <person name="Ito Y."/>
            <person name="Ito Y."/>
            <person name="Iwabuchi A."/>
            <person name="Kamiya K."/>
            <person name="Karasawa W."/>
            <person name="Kurita K."/>
            <person name="Katagiri S."/>
            <person name="Kikuta A."/>
            <person name="Kobayashi H."/>
            <person name="Kobayashi N."/>
            <person name="Machita K."/>
            <person name="Maehara T."/>
            <person name="Masukawa M."/>
            <person name="Mizubayashi T."/>
            <person name="Mukai Y."/>
            <person name="Nagasaki H."/>
            <person name="Nagata Y."/>
            <person name="Naito S."/>
            <person name="Nakashima M."/>
            <person name="Nakama Y."/>
            <person name="Nakamichi Y."/>
            <person name="Nakamura M."/>
            <person name="Meguro A."/>
            <person name="Negishi M."/>
            <person name="Ohta I."/>
            <person name="Ohta T."/>
            <person name="Okamoto M."/>
            <person name="Ono N."/>
            <person name="Saji S."/>
            <person name="Sakaguchi M."/>
            <person name="Sakai K."/>
            <person name="Shibata M."/>
            <person name="Shimokawa T."/>
            <person name="Song J."/>
            <person name="Takazaki Y."/>
            <person name="Terasawa K."/>
            <person name="Tsugane M."/>
            <person name="Tsuji K."/>
            <person name="Ueda S."/>
            <person name="Waki K."/>
            <person name="Yamagata H."/>
            <person name="Yamamoto M."/>
            <person name="Yamamoto S."/>
            <person name="Yamane H."/>
            <person name="Yoshiki S."/>
            <person name="Yoshihara R."/>
            <person name="Yukawa K."/>
            <person name="Zhong H."/>
            <person name="Yano M."/>
            <person name="Yuan Q."/>
            <person name="Ouyang S."/>
            <person name="Liu J."/>
            <person name="Jones K.M."/>
            <person name="Gansberger K."/>
            <person name="Moffat K."/>
            <person name="Hill J."/>
            <person name="Bera J."/>
            <person name="Fadrosh D."/>
            <person name="Jin S."/>
            <person name="Johri S."/>
            <person name="Kim M."/>
            <person name="Overton L."/>
            <person name="Reardon M."/>
            <person name="Tsitrin T."/>
            <person name="Vuong H."/>
            <person name="Weaver B."/>
            <person name="Ciecko A."/>
            <person name="Tallon L."/>
            <person name="Jackson J."/>
            <person name="Pai G."/>
            <person name="Aken S.V."/>
            <person name="Utterback T."/>
            <person name="Reidmuller S."/>
            <person name="Feldblyum T."/>
            <person name="Hsiao J."/>
            <person name="Zismann V."/>
            <person name="Iobst S."/>
            <person name="de Vazeille A.R."/>
            <person name="Buell C.R."/>
            <person name="Ying K."/>
            <person name="Li Y."/>
            <person name="Lu T."/>
            <person name="Huang Y."/>
            <person name="Zhao Q."/>
            <person name="Feng Q."/>
            <person name="Zhang L."/>
            <person name="Zhu J."/>
            <person name="Weng Q."/>
            <person name="Mu J."/>
            <person name="Lu Y."/>
            <person name="Fan D."/>
            <person name="Liu Y."/>
            <person name="Guan J."/>
            <person name="Zhang Y."/>
            <person name="Yu S."/>
            <person name="Liu X."/>
            <person name="Zhang Y."/>
            <person name="Hong G."/>
            <person name="Han B."/>
            <person name="Choisne N."/>
            <person name="Demange N."/>
            <person name="Orjeda G."/>
            <person name="Samain S."/>
            <person name="Cattolico L."/>
            <person name="Pelletier E."/>
            <person name="Couloux A."/>
            <person name="Segurens B."/>
            <person name="Wincker P."/>
            <person name="D'Hont A."/>
            <person name="Scarpelli C."/>
            <person name="Weissenbach J."/>
            <person name="Salanoubat M."/>
            <person name="Quetier F."/>
            <person name="Yu Y."/>
            <person name="Kim H.R."/>
            <person name="Rambo T."/>
            <person name="Currie J."/>
            <person name="Collura K."/>
            <person name="Luo M."/>
            <person name="Yang T."/>
            <person name="Ammiraju J.S.S."/>
            <person name="Engler F."/>
            <person name="Soderlund C."/>
            <person name="Wing R.A."/>
            <person name="Palmer L.E."/>
            <person name="de la Bastide M."/>
            <person name="Spiegel L."/>
            <person name="Nascimento L."/>
            <person name="Zutavern T."/>
            <person name="O'Shaughnessy A."/>
            <person name="Dike S."/>
            <person name="Dedhia N."/>
            <person name="Preston R."/>
            <person name="Balija V."/>
            <person name="McCombie W.R."/>
            <person name="Chow T."/>
            <person name="Chen H."/>
            <person name="Chung M."/>
            <person name="Chen C."/>
            <person name="Shaw J."/>
            <person name="Wu H."/>
            <person name="Hsiao K."/>
            <person name="Chao Y."/>
            <person name="Chu M."/>
            <person name="Cheng C."/>
            <person name="Hour A."/>
            <person name="Lee P."/>
            <person name="Lin S."/>
            <person name="Lin Y."/>
            <person name="Liou J."/>
            <person name="Liu S."/>
            <person name="Hsing Y."/>
            <person name="Raghuvanshi S."/>
            <person name="Mohanty A."/>
            <person name="Bharti A.K."/>
            <person name="Gaur A."/>
            <person name="Gupta V."/>
            <person name="Kumar D."/>
            <person name="Ravi V."/>
            <person name="Vij S."/>
            <person name="Kapur A."/>
            <person name="Khurana P."/>
            <person name="Khurana P."/>
            <person name="Khurana J.P."/>
            <person name="Tyagi A.K."/>
            <person name="Gaikwad K."/>
            <person name="Singh A."/>
            <person name="Dalal V."/>
            <person name="Srivastava S."/>
            <person name="Dixit A."/>
            <person name="Pal A.K."/>
            <person name="Ghazi I.A."/>
            <person name="Yadav M."/>
            <person name="Pandit A."/>
            <person name="Bhargava A."/>
            <person name="Sureshbabu K."/>
            <person name="Batra K."/>
            <person name="Sharma T.R."/>
            <person name="Mohapatra T."/>
            <person name="Singh N.K."/>
            <person name="Messing J."/>
            <person name="Nelson A.B."/>
            <person name="Fuks G."/>
            <person name="Kavchok S."/>
            <person name="Keizer G."/>
            <person name="Linton E."/>
            <person name="Llaca V."/>
            <person name="Song R."/>
            <person name="Tanyolac B."/>
            <person name="Young S."/>
            <person name="Ho-Il K."/>
            <person name="Hahn J.H."/>
            <person name="Sangsakoo G."/>
            <person name="Vanavichit A."/>
            <person name="de Mattos Luiz.A.T."/>
            <person name="Zimmer P.D."/>
            <person name="Malone G."/>
            <person name="Dellagostin O."/>
            <person name="de Oliveira A.C."/>
            <person name="Bevan M."/>
            <person name="Bancroft I."/>
            <person name="Minx P."/>
            <person name="Cordum H."/>
            <person name="Wilson R."/>
            <person name="Cheng Z."/>
            <person name="Jin W."/>
            <person name="Jiang J."/>
            <person name="Leong S.A."/>
            <person name="Iwama H."/>
            <person name="Gojobori T."/>
            <person name="Itoh T."/>
            <person name="Niimura Y."/>
            <person name="Fujii Y."/>
            <person name="Habara T."/>
            <person name="Sakai H."/>
            <person name="Sato Y."/>
            <person name="Wilson G."/>
            <person name="Kumar K."/>
            <person name="McCouch S."/>
            <person name="Juretic N."/>
            <person name="Hoen D."/>
            <person name="Wright S."/>
            <person name="Bruskiewich R."/>
            <person name="Bureau T."/>
            <person name="Miyao A."/>
            <person name="Hirochika H."/>
            <person name="Nishikawa T."/>
            <person name="Kadowaki K."/>
            <person name="Sugiura M."/>
            <person name="Burr B."/>
            <person name="Sasaki T."/>
        </authorList>
    </citation>
    <scope>NUCLEOTIDE SEQUENCE [LARGE SCALE GENOMIC DNA]</scope>
    <source>
        <strain evidence="3">cv. Nipponbare</strain>
    </source>
</reference>